<dbReference type="EMBL" id="CP037867">
    <property type="protein sequence ID" value="QBM26603.1"/>
    <property type="molecule type" value="Genomic_DNA"/>
</dbReference>
<dbReference type="RefSeq" id="WP_243721668.1">
    <property type="nucleotide sequence ID" value="NZ_CP037867.1"/>
</dbReference>
<keyword evidence="1" id="KW-0175">Coiled coil</keyword>
<proteinExistence type="predicted"/>
<feature type="compositionally biased region" description="Low complexity" evidence="2">
    <location>
        <begin position="349"/>
        <end position="365"/>
    </location>
</feature>
<feature type="transmembrane region" description="Helical" evidence="3">
    <location>
        <begin position="237"/>
        <end position="255"/>
    </location>
</feature>
<dbReference type="AlphaFoldDB" id="A0A4V1AB37"/>
<feature type="compositionally biased region" description="Low complexity" evidence="2">
    <location>
        <begin position="373"/>
        <end position="385"/>
    </location>
</feature>
<evidence type="ECO:0000313" key="5">
    <source>
        <dbReference type="Proteomes" id="UP000293912"/>
    </source>
</evidence>
<keyword evidence="3" id="KW-1133">Transmembrane helix</keyword>
<reference evidence="4 5" key="1">
    <citation type="submission" date="2019-03" db="EMBL/GenBank/DDBJ databases">
        <authorList>
            <person name="Sebastian G."/>
            <person name="Baumann P."/>
            <person name="Ruckert C."/>
            <person name="Kalinowski J."/>
            <person name="Nebel B."/>
            <person name="Takors R."/>
            <person name="Blombach B."/>
        </authorList>
    </citation>
    <scope>NUCLEOTIDE SEQUENCE [LARGE SCALE GENOMIC DNA]</scope>
    <source>
        <strain evidence="4 5">DSM 1084</strain>
    </source>
</reference>
<sequence length="385" mass="42846">MSKSLRLSEKWFRRGLWLVAFLFAWFLTGLGSTIVGDLPQVEQTRSLEDFMDPQRTPVLKESIKTAEKASEEAQAALEQAQLKLQTARADNRAARETFDNWLATRSVTQRAEQDEEVLQRTRELDGLRKIERDALAAVEKQQQVALDTRQAQQRAQAELSSLEDAARDTYMEEQRAQELRVFGYRLALTLPLLAVAGWLFKKHRKGSSWPFVWGFIFFALFAFFVELVPYLPSYGGYVRYIVGIVLTVIGGRYAIAALQRYLERQKAVEALPDTQRRKEMDYDLAQARLAKNVCPGCERAVDLKDGKTDFCPHCGLCLFDRCGHCSTRKSAFARYCFACGTEARRGDAPDAGLTPAPAAAAAAPTDPAPDPAPALSAASPAAPSA</sequence>
<dbReference type="KEGG" id="hpse:HPF_02845"/>
<keyword evidence="5" id="KW-1185">Reference proteome</keyword>
<feature type="transmembrane region" description="Helical" evidence="3">
    <location>
        <begin position="212"/>
        <end position="231"/>
    </location>
</feature>
<feature type="region of interest" description="Disordered" evidence="2">
    <location>
        <begin position="345"/>
        <end position="385"/>
    </location>
</feature>
<keyword evidence="3" id="KW-0812">Transmembrane</keyword>
<gene>
    <name evidence="4" type="ORF">HPF_02845</name>
</gene>
<evidence type="ECO:0008006" key="6">
    <source>
        <dbReference type="Google" id="ProtNLM"/>
    </source>
</evidence>
<evidence type="ECO:0000313" key="4">
    <source>
        <dbReference type="EMBL" id="QBM26603.1"/>
    </source>
</evidence>
<feature type="coiled-coil region" evidence="1">
    <location>
        <begin position="59"/>
        <end position="97"/>
    </location>
</feature>
<protein>
    <recommendedName>
        <fullName evidence="6">Double zinc ribbon</fullName>
    </recommendedName>
</protein>
<evidence type="ECO:0000256" key="2">
    <source>
        <dbReference type="SAM" id="MobiDB-lite"/>
    </source>
</evidence>
<evidence type="ECO:0000256" key="3">
    <source>
        <dbReference type="SAM" id="Phobius"/>
    </source>
</evidence>
<name>A0A4V1AB37_HYDPS</name>
<organism evidence="4 5">
    <name type="scientific">Hydrogenophaga pseudoflava</name>
    <name type="common">Pseudomonas carboxydoflava</name>
    <dbReference type="NCBI Taxonomy" id="47421"/>
    <lineage>
        <taxon>Bacteria</taxon>
        <taxon>Pseudomonadati</taxon>
        <taxon>Pseudomonadota</taxon>
        <taxon>Betaproteobacteria</taxon>
        <taxon>Burkholderiales</taxon>
        <taxon>Comamonadaceae</taxon>
        <taxon>Hydrogenophaga</taxon>
    </lineage>
</organism>
<accession>A0A4V1AB37</accession>
<dbReference type="Proteomes" id="UP000293912">
    <property type="component" value="Chromosome"/>
</dbReference>
<keyword evidence="3" id="KW-0472">Membrane</keyword>
<evidence type="ECO:0000256" key="1">
    <source>
        <dbReference type="SAM" id="Coils"/>
    </source>
</evidence>
<feature type="transmembrane region" description="Helical" evidence="3">
    <location>
        <begin position="182"/>
        <end position="200"/>
    </location>
</feature>